<reference evidence="4 5" key="1">
    <citation type="journal article" date="2015" name="Fungal Genet. Biol.">
        <title>Evolution of novel wood decay mechanisms in Agaricales revealed by the genome sequences of Fistulina hepatica and Cylindrobasidium torrendii.</title>
        <authorList>
            <person name="Floudas D."/>
            <person name="Held B.W."/>
            <person name="Riley R."/>
            <person name="Nagy L.G."/>
            <person name="Koehler G."/>
            <person name="Ransdell A.S."/>
            <person name="Younus H."/>
            <person name="Chow J."/>
            <person name="Chiniquy J."/>
            <person name="Lipzen A."/>
            <person name="Tritt A."/>
            <person name="Sun H."/>
            <person name="Haridas S."/>
            <person name="LaButti K."/>
            <person name="Ohm R.A."/>
            <person name="Kues U."/>
            <person name="Blanchette R.A."/>
            <person name="Grigoriev I.V."/>
            <person name="Minto R.E."/>
            <person name="Hibbett D.S."/>
        </authorList>
    </citation>
    <scope>NUCLEOTIDE SEQUENCE [LARGE SCALE GENOMIC DNA]</scope>
    <source>
        <strain evidence="4 5">FP15055 ss-10</strain>
    </source>
</reference>
<keyword evidence="1" id="KW-0479">Metal-binding</keyword>
<dbReference type="Pfam" id="PF00320">
    <property type="entry name" value="GATA"/>
    <property type="match status" value="1"/>
</dbReference>
<accession>A0A0D7BS41</accession>
<dbReference type="SMART" id="SM00401">
    <property type="entry name" value="ZnF_GATA"/>
    <property type="match status" value="1"/>
</dbReference>
<evidence type="ECO:0000256" key="2">
    <source>
        <dbReference type="SAM" id="MobiDB-lite"/>
    </source>
</evidence>
<feature type="region of interest" description="Disordered" evidence="2">
    <location>
        <begin position="22"/>
        <end position="80"/>
    </location>
</feature>
<feature type="region of interest" description="Disordered" evidence="2">
    <location>
        <begin position="182"/>
        <end position="237"/>
    </location>
</feature>
<dbReference type="STRING" id="1314674.A0A0D7BS41"/>
<dbReference type="SUPFAM" id="SSF57716">
    <property type="entry name" value="Glucocorticoid receptor-like (DNA-binding domain)"/>
    <property type="match status" value="1"/>
</dbReference>
<keyword evidence="1" id="KW-0863">Zinc-finger</keyword>
<dbReference type="Proteomes" id="UP000054007">
    <property type="component" value="Unassembled WGS sequence"/>
</dbReference>
<feature type="compositionally biased region" description="Basic and acidic residues" evidence="2">
    <location>
        <begin position="259"/>
        <end position="270"/>
    </location>
</feature>
<sequence>MSTHASHVIYGRDAIDPALQEAEVDHDGDSDAQSHGTPVTLPSVYPPHEYPAASYHPLPTHSAHYADPGQSGHHPYYTQPPTYREYRRYSAPYPTPSYYTQPPQYAAYGKQPEYVESAASYPVHPAYMYVEWTDDYNTKLSDTVRRRCHNCGAWETSTWRRSTLAPGKILCNKCGLFERSHRRKRPAQLPQLKSRLSKASIATDGPPEAASSTSTEVPRVPAPDTPQASHSDSHDAYASYAPAQGGLQYRSYAYEDEDTHAQSREAEVRISRTRPTVDAQSHAAEPHQESYLPDHPSPYGSAPSS</sequence>
<dbReference type="GO" id="GO:0008270">
    <property type="term" value="F:zinc ion binding"/>
    <property type="evidence" value="ECO:0007669"/>
    <property type="project" value="UniProtKB-KW"/>
</dbReference>
<dbReference type="InterPro" id="IPR000679">
    <property type="entry name" value="Znf_GATA"/>
</dbReference>
<keyword evidence="5" id="KW-1185">Reference proteome</keyword>
<dbReference type="AlphaFoldDB" id="A0A0D7BS41"/>
<organism evidence="4 5">
    <name type="scientific">Cylindrobasidium torrendii FP15055 ss-10</name>
    <dbReference type="NCBI Taxonomy" id="1314674"/>
    <lineage>
        <taxon>Eukaryota</taxon>
        <taxon>Fungi</taxon>
        <taxon>Dikarya</taxon>
        <taxon>Basidiomycota</taxon>
        <taxon>Agaricomycotina</taxon>
        <taxon>Agaricomycetes</taxon>
        <taxon>Agaricomycetidae</taxon>
        <taxon>Agaricales</taxon>
        <taxon>Marasmiineae</taxon>
        <taxon>Physalacriaceae</taxon>
        <taxon>Cylindrobasidium</taxon>
    </lineage>
</organism>
<dbReference type="EMBL" id="KN880439">
    <property type="protein sequence ID" value="KIY72994.1"/>
    <property type="molecule type" value="Genomic_DNA"/>
</dbReference>
<dbReference type="InterPro" id="IPR013088">
    <property type="entry name" value="Znf_NHR/GATA"/>
</dbReference>
<feature type="domain" description="GATA-type" evidence="3">
    <location>
        <begin position="142"/>
        <end position="198"/>
    </location>
</feature>
<dbReference type="GO" id="GO:0006355">
    <property type="term" value="P:regulation of DNA-templated transcription"/>
    <property type="evidence" value="ECO:0007669"/>
    <property type="project" value="InterPro"/>
</dbReference>
<dbReference type="CDD" id="cd00202">
    <property type="entry name" value="ZnF_GATA"/>
    <property type="match status" value="1"/>
</dbReference>
<evidence type="ECO:0000313" key="5">
    <source>
        <dbReference type="Proteomes" id="UP000054007"/>
    </source>
</evidence>
<gene>
    <name evidence="4" type="ORF">CYLTODRAFT_485962</name>
</gene>
<evidence type="ECO:0000256" key="1">
    <source>
        <dbReference type="PROSITE-ProRule" id="PRU00094"/>
    </source>
</evidence>
<dbReference type="OrthoDB" id="515401at2759"/>
<dbReference type="PROSITE" id="PS50114">
    <property type="entry name" value="GATA_ZN_FINGER_2"/>
    <property type="match status" value="1"/>
</dbReference>
<feature type="region of interest" description="Disordered" evidence="2">
    <location>
        <begin position="255"/>
        <end position="305"/>
    </location>
</feature>
<dbReference type="GO" id="GO:0043565">
    <property type="term" value="F:sequence-specific DNA binding"/>
    <property type="evidence" value="ECO:0007669"/>
    <property type="project" value="InterPro"/>
</dbReference>
<protein>
    <recommendedName>
        <fullName evidence="3">GATA-type domain-containing protein</fullName>
    </recommendedName>
</protein>
<evidence type="ECO:0000259" key="3">
    <source>
        <dbReference type="PROSITE" id="PS50114"/>
    </source>
</evidence>
<name>A0A0D7BS41_9AGAR</name>
<dbReference type="Gene3D" id="3.30.50.10">
    <property type="entry name" value="Erythroid Transcription Factor GATA-1, subunit A"/>
    <property type="match status" value="1"/>
</dbReference>
<proteinExistence type="predicted"/>
<evidence type="ECO:0000313" key="4">
    <source>
        <dbReference type="EMBL" id="KIY72994.1"/>
    </source>
</evidence>
<keyword evidence="1" id="KW-0862">Zinc</keyword>